<comment type="pathway">
    <text evidence="2 12">Purine metabolism; AMP biosynthesis via de novo pathway; AMP from IMP: step 2/2.</text>
</comment>
<feature type="domain" description="Adenylosuccinate lyase C-terminal" evidence="13">
    <location>
        <begin position="349"/>
        <end position="429"/>
    </location>
</feature>
<dbReference type="InterPro" id="IPR004769">
    <property type="entry name" value="Pur_lyase"/>
</dbReference>
<evidence type="ECO:0000313" key="14">
    <source>
        <dbReference type="EMBL" id="OMP68003.1"/>
    </source>
</evidence>
<dbReference type="PROSITE" id="PS00163">
    <property type="entry name" value="FUMARATE_LYASES"/>
    <property type="match status" value="1"/>
</dbReference>
<dbReference type="FunFam" id="1.20.200.10:FF:000008">
    <property type="entry name" value="Adenylosuccinate lyase"/>
    <property type="match status" value="1"/>
</dbReference>
<dbReference type="Pfam" id="PF10397">
    <property type="entry name" value="ADSL_C"/>
    <property type="match status" value="1"/>
</dbReference>
<dbReference type="PRINTS" id="PR00149">
    <property type="entry name" value="FUMRATELYASE"/>
</dbReference>
<proteinExistence type="inferred from homology"/>
<dbReference type="Gene3D" id="1.20.200.10">
    <property type="entry name" value="Fumarase/aspartase (Central domain)"/>
    <property type="match status" value="1"/>
</dbReference>
<dbReference type="SUPFAM" id="SSF48557">
    <property type="entry name" value="L-aspartase-like"/>
    <property type="match status" value="1"/>
</dbReference>
<keyword evidence="7 12" id="KW-0456">Lyase</keyword>
<dbReference type="GO" id="GO:0070626">
    <property type="term" value="F:(S)-2-(5-amino-1-(5-phospho-D-ribosyl)imidazole-4-carboxamido) succinate lyase (fumarate-forming) activity"/>
    <property type="evidence" value="ECO:0007669"/>
    <property type="project" value="TreeGrafter"/>
</dbReference>
<evidence type="ECO:0000256" key="2">
    <source>
        <dbReference type="ARBA" id="ARBA00004734"/>
    </source>
</evidence>
<dbReference type="CDD" id="cd01360">
    <property type="entry name" value="Adenylsuccinate_lyase_1"/>
    <property type="match status" value="1"/>
</dbReference>
<evidence type="ECO:0000256" key="8">
    <source>
        <dbReference type="ARBA" id="ARBA00024477"/>
    </source>
</evidence>
<evidence type="ECO:0000256" key="7">
    <source>
        <dbReference type="ARBA" id="ARBA00023239"/>
    </source>
</evidence>
<dbReference type="InterPro" id="IPR024083">
    <property type="entry name" value="Fumarase/histidase_N"/>
</dbReference>
<dbReference type="InterPro" id="IPR020557">
    <property type="entry name" value="Fumarate_lyase_CS"/>
</dbReference>
<dbReference type="AlphaFoldDB" id="A0A1V2AAH8"/>
<dbReference type="GO" id="GO:0006189">
    <property type="term" value="P:'de novo' IMP biosynthetic process"/>
    <property type="evidence" value="ECO:0007669"/>
    <property type="project" value="UniProtKB-UniPathway"/>
</dbReference>
<evidence type="ECO:0000256" key="5">
    <source>
        <dbReference type="ARBA" id="ARBA00017058"/>
    </source>
</evidence>
<dbReference type="UniPathway" id="UPA00075">
    <property type="reaction ID" value="UER00336"/>
</dbReference>
<evidence type="ECO:0000256" key="6">
    <source>
        <dbReference type="ARBA" id="ARBA00022755"/>
    </source>
</evidence>
<dbReference type="EMBL" id="MSFI01000006">
    <property type="protein sequence ID" value="OMP68003.1"/>
    <property type="molecule type" value="Genomic_DNA"/>
</dbReference>
<dbReference type="UniPathway" id="UPA00074">
    <property type="reaction ID" value="UER00132"/>
</dbReference>
<comment type="catalytic activity">
    <reaction evidence="8">
        <text>(2S)-2-[5-amino-1-(5-phospho-beta-D-ribosyl)imidazole-4-carboxamido]succinate = 5-amino-1-(5-phospho-beta-D-ribosyl)imidazole-4-carboxamide + fumarate</text>
        <dbReference type="Rhea" id="RHEA:23920"/>
        <dbReference type="ChEBI" id="CHEBI:29806"/>
        <dbReference type="ChEBI" id="CHEBI:58443"/>
        <dbReference type="ChEBI" id="CHEBI:58475"/>
        <dbReference type="EC" id="4.3.2.2"/>
    </reaction>
    <physiologicalReaction direction="left-to-right" evidence="8">
        <dbReference type="Rhea" id="RHEA:23921"/>
    </physiologicalReaction>
</comment>
<dbReference type="FunFam" id="1.10.40.30:FF:000007">
    <property type="entry name" value="Adenylosuccinate lyase"/>
    <property type="match status" value="1"/>
</dbReference>
<evidence type="ECO:0000256" key="1">
    <source>
        <dbReference type="ARBA" id="ARBA00004706"/>
    </source>
</evidence>
<dbReference type="InterPro" id="IPR019468">
    <property type="entry name" value="AdenyloSucc_lyase_C"/>
</dbReference>
<dbReference type="RefSeq" id="WP_076764033.1">
    <property type="nucleotide sequence ID" value="NZ_MSFI01000006.1"/>
</dbReference>
<comment type="similarity">
    <text evidence="3 12">Belongs to the lyase 1 family. Adenylosuccinate lyase subfamily.</text>
</comment>
<evidence type="ECO:0000256" key="11">
    <source>
        <dbReference type="NCBIfam" id="TIGR00928"/>
    </source>
</evidence>
<evidence type="ECO:0000256" key="4">
    <source>
        <dbReference type="ARBA" id="ARBA00012339"/>
    </source>
</evidence>
<dbReference type="GO" id="GO:0004018">
    <property type="term" value="F:N6-(1,2-dicarboxyethyl)AMP AMP-lyase (fumarate-forming) activity"/>
    <property type="evidence" value="ECO:0007669"/>
    <property type="project" value="UniProtKB-UniRule"/>
</dbReference>
<dbReference type="STRING" id="1714355.BTO28_03345"/>
<dbReference type="PRINTS" id="PR00145">
    <property type="entry name" value="ARGSUCLYASE"/>
</dbReference>
<keyword evidence="6 12" id="KW-0658">Purine biosynthesis</keyword>
<dbReference type="InterPro" id="IPR022761">
    <property type="entry name" value="Fumarate_lyase_N"/>
</dbReference>
<dbReference type="EC" id="4.3.2.2" evidence="4 11"/>
<name>A0A1V2AAH8_9BACI</name>
<protein>
    <recommendedName>
        <fullName evidence="5 11">Adenylosuccinate lyase</fullName>
        <shortName evidence="12">ASL</shortName>
        <ecNumber evidence="4 11">4.3.2.2</ecNumber>
    </recommendedName>
    <alternativeName>
        <fullName evidence="9 12">Adenylosuccinase</fullName>
    </alternativeName>
</protein>
<dbReference type="PANTHER" id="PTHR43172">
    <property type="entry name" value="ADENYLOSUCCINATE LYASE"/>
    <property type="match status" value="1"/>
</dbReference>
<comment type="catalytic activity">
    <reaction evidence="10">
        <text>N(6)-(1,2-dicarboxyethyl)-AMP = fumarate + AMP</text>
        <dbReference type="Rhea" id="RHEA:16853"/>
        <dbReference type="ChEBI" id="CHEBI:29806"/>
        <dbReference type="ChEBI" id="CHEBI:57567"/>
        <dbReference type="ChEBI" id="CHEBI:456215"/>
        <dbReference type="EC" id="4.3.2.2"/>
    </reaction>
    <physiologicalReaction direction="left-to-right" evidence="10">
        <dbReference type="Rhea" id="RHEA:16854"/>
    </physiologicalReaction>
</comment>
<dbReference type="OrthoDB" id="9768878at2"/>
<dbReference type="SMART" id="SM00998">
    <property type="entry name" value="ADSL_C"/>
    <property type="match status" value="1"/>
</dbReference>
<reference evidence="14 15" key="1">
    <citation type="submission" date="2016-12" db="EMBL/GenBank/DDBJ databases">
        <title>Domibacillus sp. SAB 38T whole genome sequencing.</title>
        <authorList>
            <person name="Verma A."/>
            <person name="Ojha A.K."/>
            <person name="Krishnamurthi S."/>
        </authorList>
    </citation>
    <scope>NUCLEOTIDE SEQUENCE [LARGE SCALE GENOMIC DNA]</scope>
    <source>
        <strain evidence="14 15">SAB 38</strain>
    </source>
</reference>
<keyword evidence="15" id="KW-1185">Reference proteome</keyword>
<evidence type="ECO:0000313" key="15">
    <source>
        <dbReference type="Proteomes" id="UP000188613"/>
    </source>
</evidence>
<dbReference type="Proteomes" id="UP000188613">
    <property type="component" value="Unassembled WGS sequence"/>
</dbReference>
<dbReference type="Gene3D" id="1.10.40.30">
    <property type="entry name" value="Fumarase/aspartase (C-terminal domain)"/>
    <property type="match status" value="1"/>
</dbReference>
<dbReference type="PANTHER" id="PTHR43172:SF1">
    <property type="entry name" value="ADENYLOSUCCINATE LYASE"/>
    <property type="match status" value="1"/>
</dbReference>
<gene>
    <name evidence="14" type="ORF">BTO28_03345</name>
</gene>
<evidence type="ECO:0000256" key="3">
    <source>
        <dbReference type="ARBA" id="ARBA00008273"/>
    </source>
</evidence>
<evidence type="ECO:0000256" key="12">
    <source>
        <dbReference type="RuleBase" id="RU361172"/>
    </source>
</evidence>
<dbReference type="Gene3D" id="1.10.275.10">
    <property type="entry name" value="Fumarase/aspartase (N-terminal domain)"/>
    <property type="match status" value="1"/>
</dbReference>
<dbReference type="GO" id="GO:0044208">
    <property type="term" value="P:'de novo' AMP biosynthetic process"/>
    <property type="evidence" value="ECO:0007669"/>
    <property type="project" value="UniProtKB-UniPathway"/>
</dbReference>
<organism evidence="14 15">
    <name type="scientific">Domibacillus epiphyticus</name>
    <dbReference type="NCBI Taxonomy" id="1714355"/>
    <lineage>
        <taxon>Bacteria</taxon>
        <taxon>Bacillati</taxon>
        <taxon>Bacillota</taxon>
        <taxon>Bacilli</taxon>
        <taxon>Bacillales</taxon>
        <taxon>Bacillaceae</taxon>
        <taxon>Domibacillus</taxon>
    </lineage>
</organism>
<evidence type="ECO:0000256" key="9">
    <source>
        <dbReference type="ARBA" id="ARBA00030717"/>
    </source>
</evidence>
<dbReference type="NCBIfam" id="TIGR00928">
    <property type="entry name" value="purB"/>
    <property type="match status" value="1"/>
</dbReference>
<evidence type="ECO:0000256" key="10">
    <source>
        <dbReference type="ARBA" id="ARBA00049115"/>
    </source>
</evidence>
<dbReference type="InterPro" id="IPR000362">
    <property type="entry name" value="Fumarate_lyase_fam"/>
</dbReference>
<evidence type="ECO:0000259" key="13">
    <source>
        <dbReference type="SMART" id="SM00998"/>
    </source>
</evidence>
<comment type="pathway">
    <text evidence="1 12">Purine metabolism; IMP biosynthesis via de novo pathway; 5-amino-1-(5-phospho-D-ribosyl)imidazole-4-carboxamide from 5-amino-1-(5-phospho-D-ribosyl)imidazole-4-carboxylate: step 2/2.</text>
</comment>
<dbReference type="Pfam" id="PF00206">
    <property type="entry name" value="Lyase_1"/>
    <property type="match status" value="1"/>
</dbReference>
<comment type="caution">
    <text evidence="14">The sequence shown here is derived from an EMBL/GenBank/DDBJ whole genome shotgun (WGS) entry which is preliminary data.</text>
</comment>
<accession>A0A1V2AAH8</accession>
<sequence>MIERYTRPEMGAIWTEENKFKAWLEVEILACEAWSELGEIPKEDVKKLRENASFDIDRINEIELETRHDVVAFTRAVSETLGEERKWVHYGLTSTDVVDTALSYLLKQANDILRKDIENFIEILRNKAIEHKHTVMMGRTHGVHAEPTTFGLKMALWYEEMKRNLERFNDAAEGVQYGKISGAVGTYANIDPFVEKYVCEKLGTKPAPVSTQTLQRDRHAHYMAALALVAASIEKFATEVRGLQKSETREVEEFFAKGQKGSSAMPHKRNPIGSENMVGLARVIRGHMVTAYENVSLWHERDISHSSAERVILPDATIALNYMLNRFGNIVKNLTVFPDNMKRNMDRTLGLIYSQRVLLALIDKGMAREAAYDTVQPRAMEAWDKQVQFRSLVEADETITSKLTAEEIADCFDYNYHLKHVDTIFDRIGLK</sequence>
<dbReference type="FunFam" id="1.10.275.10:FF:000006">
    <property type="entry name" value="Adenylosuccinate lyase"/>
    <property type="match status" value="1"/>
</dbReference>
<dbReference type="GO" id="GO:0005829">
    <property type="term" value="C:cytosol"/>
    <property type="evidence" value="ECO:0007669"/>
    <property type="project" value="TreeGrafter"/>
</dbReference>
<dbReference type="InterPro" id="IPR008948">
    <property type="entry name" value="L-Aspartase-like"/>
</dbReference>